<dbReference type="EMBL" id="LJIG01022602">
    <property type="protein sequence ID" value="KRT79697.1"/>
    <property type="molecule type" value="Genomic_DNA"/>
</dbReference>
<keyword evidence="4 5" id="KW-0472">Membrane</keyword>
<dbReference type="GO" id="GO:0016020">
    <property type="term" value="C:membrane"/>
    <property type="evidence" value="ECO:0007669"/>
    <property type="project" value="UniProtKB-SubCell"/>
</dbReference>
<dbReference type="GO" id="GO:0022857">
    <property type="term" value="F:transmembrane transporter activity"/>
    <property type="evidence" value="ECO:0007669"/>
    <property type="project" value="InterPro"/>
</dbReference>
<sequence>MFLNLENTRYMQYVGALSATLSNTAMGMYATWASPALSILQSEDSPLGRPIDHEEGSWIVSLPKLAAVPASIIGGWLVEKIGRKHSLLIAGILLFLPWLMIIFGTSIWILYAARFIAGLGNGVVIIGCSIYNAEIAENDIRGKLGSIAIVLRLVGSLLTLSVGPHVSYTVLAIISATVPVIFICIYFFMPESPYYLVKAKKPEEAEKSLRILSSKSVSDKFFKERIMEIEQSIEEDMRNKTTLWEFFSNANYRRAIYIMIGK</sequence>
<feature type="transmembrane region" description="Helical" evidence="5">
    <location>
        <begin position="144"/>
        <end position="162"/>
    </location>
</feature>
<evidence type="ECO:0000313" key="8">
    <source>
        <dbReference type="Proteomes" id="UP000051574"/>
    </source>
</evidence>
<evidence type="ECO:0000256" key="1">
    <source>
        <dbReference type="ARBA" id="ARBA00004141"/>
    </source>
</evidence>
<evidence type="ECO:0000313" key="7">
    <source>
        <dbReference type="EMBL" id="KRT79697.1"/>
    </source>
</evidence>
<keyword evidence="8" id="KW-1185">Reference proteome</keyword>
<protein>
    <submittedName>
        <fullName evidence="7">Membrane transporter</fullName>
    </submittedName>
</protein>
<dbReference type="InterPro" id="IPR036259">
    <property type="entry name" value="MFS_trans_sf"/>
</dbReference>
<dbReference type="PROSITE" id="PS00216">
    <property type="entry name" value="SUGAR_TRANSPORT_1"/>
    <property type="match status" value="1"/>
</dbReference>
<feature type="transmembrane region" description="Helical" evidence="5">
    <location>
        <begin position="57"/>
        <end position="78"/>
    </location>
</feature>
<name>A0A0T6AXB8_9SCAR</name>
<dbReference type="SUPFAM" id="SSF103473">
    <property type="entry name" value="MFS general substrate transporter"/>
    <property type="match status" value="1"/>
</dbReference>
<feature type="transmembrane region" description="Helical" evidence="5">
    <location>
        <begin position="168"/>
        <end position="188"/>
    </location>
</feature>
<dbReference type="Proteomes" id="UP000051574">
    <property type="component" value="Unassembled WGS sequence"/>
</dbReference>
<evidence type="ECO:0000256" key="5">
    <source>
        <dbReference type="SAM" id="Phobius"/>
    </source>
</evidence>
<gene>
    <name evidence="7" type="ORF">AMK59_7542</name>
</gene>
<dbReference type="PROSITE" id="PS00217">
    <property type="entry name" value="SUGAR_TRANSPORT_2"/>
    <property type="match status" value="1"/>
</dbReference>
<dbReference type="InterPro" id="IPR020846">
    <property type="entry name" value="MFS_dom"/>
</dbReference>
<proteinExistence type="predicted"/>
<dbReference type="PROSITE" id="PS50850">
    <property type="entry name" value="MFS"/>
    <property type="match status" value="1"/>
</dbReference>
<comment type="caution">
    <text evidence="7">The sequence shown here is derived from an EMBL/GenBank/DDBJ whole genome shotgun (WGS) entry which is preliminary data.</text>
</comment>
<dbReference type="AlphaFoldDB" id="A0A0T6AXB8"/>
<dbReference type="PANTHER" id="PTHR48021">
    <property type="match status" value="1"/>
</dbReference>
<dbReference type="InterPro" id="IPR050549">
    <property type="entry name" value="MFS_Trehalose_Transporter"/>
</dbReference>
<dbReference type="InterPro" id="IPR005828">
    <property type="entry name" value="MFS_sugar_transport-like"/>
</dbReference>
<reference evidence="7 8" key="1">
    <citation type="submission" date="2015-09" db="EMBL/GenBank/DDBJ databases">
        <title>Draft genome of the scarab beetle Oryctes borbonicus.</title>
        <authorList>
            <person name="Meyer J.M."/>
            <person name="Markov G.V."/>
            <person name="Baskaran P."/>
            <person name="Herrmann M."/>
            <person name="Sommer R.J."/>
            <person name="Roedelsperger C."/>
        </authorList>
    </citation>
    <scope>NUCLEOTIDE SEQUENCE [LARGE SCALE GENOMIC DNA]</scope>
    <source>
        <strain evidence="7">OB123</strain>
        <tissue evidence="7">Whole animal</tissue>
    </source>
</reference>
<feature type="transmembrane region" description="Helical" evidence="5">
    <location>
        <begin position="115"/>
        <end position="132"/>
    </location>
</feature>
<evidence type="ECO:0000259" key="6">
    <source>
        <dbReference type="PROSITE" id="PS50850"/>
    </source>
</evidence>
<dbReference type="Gene3D" id="1.20.1250.20">
    <property type="entry name" value="MFS general substrate transporter like domains"/>
    <property type="match status" value="1"/>
</dbReference>
<accession>A0A0T6AXB8</accession>
<keyword evidence="2 5" id="KW-0812">Transmembrane</keyword>
<comment type="subcellular location">
    <subcellularLocation>
        <location evidence="1">Membrane</location>
        <topology evidence="1">Multi-pass membrane protein</topology>
    </subcellularLocation>
</comment>
<dbReference type="PANTHER" id="PTHR48021:SF1">
    <property type="entry name" value="GH07001P-RELATED"/>
    <property type="match status" value="1"/>
</dbReference>
<evidence type="ECO:0000256" key="3">
    <source>
        <dbReference type="ARBA" id="ARBA00022989"/>
    </source>
</evidence>
<feature type="domain" description="Major facilitator superfamily (MFS) profile" evidence="6">
    <location>
        <begin position="11"/>
        <end position="262"/>
    </location>
</feature>
<organism evidence="7 8">
    <name type="scientific">Oryctes borbonicus</name>
    <dbReference type="NCBI Taxonomy" id="1629725"/>
    <lineage>
        <taxon>Eukaryota</taxon>
        <taxon>Metazoa</taxon>
        <taxon>Ecdysozoa</taxon>
        <taxon>Arthropoda</taxon>
        <taxon>Hexapoda</taxon>
        <taxon>Insecta</taxon>
        <taxon>Pterygota</taxon>
        <taxon>Neoptera</taxon>
        <taxon>Endopterygota</taxon>
        <taxon>Coleoptera</taxon>
        <taxon>Polyphaga</taxon>
        <taxon>Scarabaeiformia</taxon>
        <taxon>Scarabaeidae</taxon>
        <taxon>Dynastinae</taxon>
        <taxon>Oryctes</taxon>
    </lineage>
</organism>
<feature type="transmembrane region" description="Helical" evidence="5">
    <location>
        <begin position="87"/>
        <end position="109"/>
    </location>
</feature>
<dbReference type="OrthoDB" id="6818694at2759"/>
<dbReference type="InterPro" id="IPR005829">
    <property type="entry name" value="Sugar_transporter_CS"/>
</dbReference>
<evidence type="ECO:0000256" key="4">
    <source>
        <dbReference type="ARBA" id="ARBA00023136"/>
    </source>
</evidence>
<keyword evidence="3 5" id="KW-1133">Transmembrane helix</keyword>
<dbReference type="Pfam" id="PF00083">
    <property type="entry name" value="Sugar_tr"/>
    <property type="match status" value="1"/>
</dbReference>
<evidence type="ECO:0000256" key="2">
    <source>
        <dbReference type="ARBA" id="ARBA00022692"/>
    </source>
</evidence>